<dbReference type="SUPFAM" id="SSF53756">
    <property type="entry name" value="UDP-Glycosyltransferase/glycogen phosphorylase"/>
    <property type="match status" value="1"/>
</dbReference>
<name>A0A926E4I5_9FIRM</name>
<comment type="caution">
    <text evidence="3">The sequence shown here is derived from an EMBL/GenBank/DDBJ whole genome shotgun (WGS) entry which is preliminary data.</text>
</comment>
<dbReference type="Pfam" id="PF00534">
    <property type="entry name" value="Glycos_transf_1"/>
    <property type="match status" value="1"/>
</dbReference>
<dbReference type="InterPro" id="IPR028098">
    <property type="entry name" value="Glyco_trans_4-like_N"/>
</dbReference>
<dbReference type="Pfam" id="PF13439">
    <property type="entry name" value="Glyco_transf_4"/>
    <property type="match status" value="1"/>
</dbReference>
<dbReference type="GO" id="GO:0016757">
    <property type="term" value="F:glycosyltransferase activity"/>
    <property type="evidence" value="ECO:0007669"/>
    <property type="project" value="InterPro"/>
</dbReference>
<gene>
    <name evidence="3" type="ORF">H8710_08360</name>
</gene>
<keyword evidence="4" id="KW-1185">Reference proteome</keyword>
<sequence length="362" mass="41374">MKKVLCLIDNLGSGGAQRQLVNLAILLKQTGYAVDFAVYRENDFYQPLLDAENIKVHTIKENNPLKLILKMRSYIRRINPDVVIPFLETPGFLACIAKMGGGKWKLITSELSAKMTTFSNRKNRFYNWFERFSDVKVCNSQNAVQMWNHYYPQYHDKYRVIYNPVLIQNQPNVSHLYRKDGKLHLVVAASYQELKNPLGLIEAILLLDETEKEKIVIDWYGKVEVTIGNTVIYECAVQMIKANALDSTIRLHHETKKIYNIMSQADVIGLFSTVEGLPNVICEAMMLGKPVIMSKVSDYQILTEGNGITCEPTPERIALGLRELLQLPPSDLDKMGKLSYEKANRLFSPEAIVKQWIEVIED</sequence>
<evidence type="ECO:0000259" key="1">
    <source>
        <dbReference type="Pfam" id="PF00534"/>
    </source>
</evidence>
<evidence type="ECO:0000313" key="4">
    <source>
        <dbReference type="Proteomes" id="UP000610760"/>
    </source>
</evidence>
<organism evidence="3 4">
    <name type="scientific">Fumia xinanensis</name>
    <dbReference type="NCBI Taxonomy" id="2763659"/>
    <lineage>
        <taxon>Bacteria</taxon>
        <taxon>Bacillati</taxon>
        <taxon>Bacillota</taxon>
        <taxon>Clostridia</taxon>
        <taxon>Eubacteriales</taxon>
        <taxon>Oscillospiraceae</taxon>
        <taxon>Fumia</taxon>
    </lineage>
</organism>
<protein>
    <submittedName>
        <fullName evidence="3">Glycosyltransferase</fullName>
    </submittedName>
</protein>
<feature type="domain" description="Glycosyl transferase family 1" evidence="1">
    <location>
        <begin position="180"/>
        <end position="337"/>
    </location>
</feature>
<evidence type="ECO:0000313" key="3">
    <source>
        <dbReference type="EMBL" id="MBC8560077.1"/>
    </source>
</evidence>
<dbReference type="EMBL" id="JACRSV010000002">
    <property type="protein sequence ID" value="MBC8560077.1"/>
    <property type="molecule type" value="Genomic_DNA"/>
</dbReference>
<dbReference type="Proteomes" id="UP000610760">
    <property type="component" value="Unassembled WGS sequence"/>
</dbReference>
<dbReference type="PANTHER" id="PTHR12526">
    <property type="entry name" value="GLYCOSYLTRANSFERASE"/>
    <property type="match status" value="1"/>
</dbReference>
<dbReference type="AlphaFoldDB" id="A0A926E4I5"/>
<dbReference type="Gene3D" id="3.40.50.2000">
    <property type="entry name" value="Glycogen Phosphorylase B"/>
    <property type="match status" value="2"/>
</dbReference>
<evidence type="ECO:0000259" key="2">
    <source>
        <dbReference type="Pfam" id="PF13439"/>
    </source>
</evidence>
<reference evidence="3" key="1">
    <citation type="submission" date="2020-08" db="EMBL/GenBank/DDBJ databases">
        <title>Genome public.</title>
        <authorList>
            <person name="Liu C."/>
            <person name="Sun Q."/>
        </authorList>
    </citation>
    <scope>NUCLEOTIDE SEQUENCE</scope>
    <source>
        <strain evidence="3">NSJ-33</strain>
    </source>
</reference>
<accession>A0A926E4I5</accession>
<proteinExistence type="predicted"/>
<dbReference type="RefSeq" id="WP_249295034.1">
    <property type="nucleotide sequence ID" value="NZ_JACRSV010000002.1"/>
</dbReference>
<dbReference type="InterPro" id="IPR001296">
    <property type="entry name" value="Glyco_trans_1"/>
</dbReference>
<feature type="domain" description="Glycosyltransferase subfamily 4-like N-terminal" evidence="2">
    <location>
        <begin position="14"/>
        <end position="165"/>
    </location>
</feature>